<evidence type="ECO:0000256" key="1">
    <source>
        <dbReference type="ARBA" id="ARBA00023157"/>
    </source>
</evidence>
<comment type="caution">
    <text evidence="3">The sequence shown here is derived from an EMBL/GenBank/DDBJ whole genome shotgun (WGS) entry which is preliminary data.</text>
</comment>
<dbReference type="InterPro" id="IPR008139">
    <property type="entry name" value="SaposinB_dom"/>
</dbReference>
<dbReference type="EMBL" id="CM016762">
    <property type="protein sequence ID" value="TMS37987.1"/>
    <property type="molecule type" value="Genomic_DNA"/>
</dbReference>
<evidence type="ECO:0000259" key="2">
    <source>
        <dbReference type="PROSITE" id="PS50015"/>
    </source>
</evidence>
<gene>
    <name evidence="3" type="ORF">L596_004809</name>
</gene>
<dbReference type="AlphaFoldDB" id="A0A4U8V0J1"/>
<evidence type="ECO:0000313" key="3">
    <source>
        <dbReference type="EMBL" id="TMS37987.1"/>
    </source>
</evidence>
<dbReference type="EMBL" id="AZBU02000001">
    <property type="protein sequence ID" value="TMS37987.1"/>
    <property type="molecule type" value="Genomic_DNA"/>
</dbReference>
<dbReference type="OrthoDB" id="10477550at2759"/>
<dbReference type="SUPFAM" id="SSF47862">
    <property type="entry name" value="Saposin"/>
    <property type="match status" value="1"/>
</dbReference>
<dbReference type="PROSITE" id="PS50015">
    <property type="entry name" value="SAP_B"/>
    <property type="match status" value="1"/>
</dbReference>
<proteinExistence type="predicted"/>
<dbReference type="PROSITE" id="PS51257">
    <property type="entry name" value="PROKAR_LIPOPROTEIN"/>
    <property type="match status" value="1"/>
</dbReference>
<dbReference type="SMART" id="SM00741">
    <property type="entry name" value="SapB"/>
    <property type="match status" value="1"/>
</dbReference>
<evidence type="ECO:0000313" key="4">
    <source>
        <dbReference type="Proteomes" id="UP000298663"/>
    </source>
</evidence>
<dbReference type="Gene3D" id="1.10.225.10">
    <property type="entry name" value="Saposin-like"/>
    <property type="match status" value="1"/>
</dbReference>
<accession>A0A4U8V0J1</accession>
<protein>
    <recommendedName>
        <fullName evidence="2">Saposin B-type domain-containing protein</fullName>
    </recommendedName>
</protein>
<keyword evidence="4" id="KW-1185">Reference proteome</keyword>
<dbReference type="Proteomes" id="UP000298663">
    <property type="component" value="Chromosome X"/>
</dbReference>
<organism evidence="3 4">
    <name type="scientific">Steinernema carpocapsae</name>
    <name type="common">Entomopathogenic nematode</name>
    <dbReference type="NCBI Taxonomy" id="34508"/>
    <lineage>
        <taxon>Eukaryota</taxon>
        <taxon>Metazoa</taxon>
        <taxon>Ecdysozoa</taxon>
        <taxon>Nematoda</taxon>
        <taxon>Chromadorea</taxon>
        <taxon>Rhabditida</taxon>
        <taxon>Tylenchina</taxon>
        <taxon>Panagrolaimomorpha</taxon>
        <taxon>Strongyloidoidea</taxon>
        <taxon>Steinernematidae</taxon>
        <taxon>Steinernema</taxon>
    </lineage>
</organism>
<reference evidence="3 4" key="1">
    <citation type="journal article" date="2015" name="Genome Biol.">
        <title>Comparative genomics of Steinernema reveals deeply conserved gene regulatory networks.</title>
        <authorList>
            <person name="Dillman A.R."/>
            <person name="Macchietto M."/>
            <person name="Porter C.F."/>
            <person name="Rogers A."/>
            <person name="Williams B."/>
            <person name="Antoshechkin I."/>
            <person name="Lee M.M."/>
            <person name="Goodwin Z."/>
            <person name="Lu X."/>
            <person name="Lewis E.E."/>
            <person name="Goodrich-Blair H."/>
            <person name="Stock S.P."/>
            <person name="Adams B.J."/>
            <person name="Sternberg P.W."/>
            <person name="Mortazavi A."/>
        </authorList>
    </citation>
    <scope>NUCLEOTIDE SEQUENCE [LARGE SCALE GENOMIC DNA]</scope>
    <source>
        <strain evidence="3 4">ALL</strain>
    </source>
</reference>
<feature type="domain" description="Saposin B-type" evidence="2">
    <location>
        <begin position="26"/>
        <end position="114"/>
    </location>
</feature>
<name>A0A4U8V0J1_STECR</name>
<sequence length="139" mass="16133">MNTHVERADNDWLDDNSDETIQQPMLTLSCTLCEQFFSTTLRMRNSPTKKQVEEALRHYCAQIGVFKTICNQSVDVHLDIVYDETLRNDDATARSVRSCSRQKCQKLQLCPGKHLSAFCRHYYDDGAPLFVSEYFRSEL</sequence>
<keyword evidence="1" id="KW-1015">Disulfide bond</keyword>
<reference evidence="3 4" key="2">
    <citation type="journal article" date="2019" name="G3 (Bethesda)">
        <title>Hybrid Assembly of the Genome of the Entomopathogenic Nematode Steinernema carpocapsae Identifies the X-Chromosome.</title>
        <authorList>
            <person name="Serra L."/>
            <person name="Macchietto M."/>
            <person name="Macias-Munoz A."/>
            <person name="McGill C.J."/>
            <person name="Rodriguez I.M."/>
            <person name="Rodriguez B."/>
            <person name="Murad R."/>
            <person name="Mortazavi A."/>
        </authorList>
    </citation>
    <scope>NUCLEOTIDE SEQUENCE [LARGE SCALE GENOMIC DNA]</scope>
    <source>
        <strain evidence="3 4">ALL</strain>
    </source>
</reference>
<dbReference type="InterPro" id="IPR011001">
    <property type="entry name" value="Saposin-like"/>
</dbReference>